<protein>
    <submittedName>
        <fullName evidence="2">Uncharacterized protein</fullName>
    </submittedName>
</protein>
<evidence type="ECO:0000256" key="1">
    <source>
        <dbReference type="SAM" id="MobiDB-lite"/>
    </source>
</evidence>
<accession>A0A0A9E0G5</accession>
<proteinExistence type="predicted"/>
<reference evidence="2" key="2">
    <citation type="journal article" date="2015" name="Data Brief">
        <title>Shoot transcriptome of the giant reed, Arundo donax.</title>
        <authorList>
            <person name="Barrero R.A."/>
            <person name="Guerrero F.D."/>
            <person name="Moolhuijzen P."/>
            <person name="Goolsby J.A."/>
            <person name="Tidwell J."/>
            <person name="Bellgard S.E."/>
            <person name="Bellgard M.I."/>
        </authorList>
    </citation>
    <scope>NUCLEOTIDE SEQUENCE</scope>
    <source>
        <tissue evidence="2">Shoot tissue taken approximately 20 cm above the soil surface</tissue>
    </source>
</reference>
<name>A0A0A9E0G5_ARUDO</name>
<feature type="region of interest" description="Disordered" evidence="1">
    <location>
        <begin position="30"/>
        <end position="84"/>
    </location>
</feature>
<dbReference type="EMBL" id="GBRH01206480">
    <property type="protein sequence ID" value="JAD91415.1"/>
    <property type="molecule type" value="Transcribed_RNA"/>
</dbReference>
<organism evidence="2">
    <name type="scientific">Arundo donax</name>
    <name type="common">Giant reed</name>
    <name type="synonym">Donax arundinaceus</name>
    <dbReference type="NCBI Taxonomy" id="35708"/>
    <lineage>
        <taxon>Eukaryota</taxon>
        <taxon>Viridiplantae</taxon>
        <taxon>Streptophyta</taxon>
        <taxon>Embryophyta</taxon>
        <taxon>Tracheophyta</taxon>
        <taxon>Spermatophyta</taxon>
        <taxon>Magnoliopsida</taxon>
        <taxon>Liliopsida</taxon>
        <taxon>Poales</taxon>
        <taxon>Poaceae</taxon>
        <taxon>PACMAD clade</taxon>
        <taxon>Arundinoideae</taxon>
        <taxon>Arundineae</taxon>
        <taxon>Arundo</taxon>
    </lineage>
</organism>
<feature type="compositionally biased region" description="Low complexity" evidence="1">
    <location>
        <begin position="46"/>
        <end position="58"/>
    </location>
</feature>
<reference evidence="2" key="1">
    <citation type="submission" date="2014-09" db="EMBL/GenBank/DDBJ databases">
        <authorList>
            <person name="Magalhaes I.L.F."/>
            <person name="Oliveira U."/>
            <person name="Santos F.R."/>
            <person name="Vidigal T.H.D.A."/>
            <person name="Brescovit A.D."/>
            <person name="Santos A.J."/>
        </authorList>
    </citation>
    <scope>NUCLEOTIDE SEQUENCE</scope>
    <source>
        <tissue evidence="2">Shoot tissue taken approximately 20 cm above the soil surface</tissue>
    </source>
</reference>
<sequence length="109" mass="11714">MPWMPLSSHTFLTMPDFRSMLNNHPSFVPTKKTPIPCAKPTKSSEMESASTESSFSSSMTLIRAHPTSPPGPASIDQRESLCSSSLATCSPPSSIVMSAVKFPNEPGGW</sequence>
<dbReference type="AlphaFoldDB" id="A0A0A9E0G5"/>
<evidence type="ECO:0000313" key="2">
    <source>
        <dbReference type="EMBL" id="JAD91415.1"/>
    </source>
</evidence>